<dbReference type="CDD" id="cd00130">
    <property type="entry name" value="PAS"/>
    <property type="match status" value="1"/>
</dbReference>
<name>A0A4Q2RAF5_9HYPH</name>
<evidence type="ECO:0000256" key="5">
    <source>
        <dbReference type="ARBA" id="ARBA00022553"/>
    </source>
</evidence>
<dbReference type="Proteomes" id="UP000289411">
    <property type="component" value="Unassembled WGS sequence"/>
</dbReference>
<evidence type="ECO:0000256" key="16">
    <source>
        <dbReference type="ARBA" id="ARBA00023170"/>
    </source>
</evidence>
<evidence type="ECO:0000256" key="4">
    <source>
        <dbReference type="ARBA" id="ARBA00022543"/>
    </source>
</evidence>
<evidence type="ECO:0000256" key="14">
    <source>
        <dbReference type="ARBA" id="ARBA00022991"/>
    </source>
</evidence>
<dbReference type="PANTHER" id="PTHR41523">
    <property type="entry name" value="TWO-COMPONENT SYSTEM SENSOR PROTEIN"/>
    <property type="match status" value="1"/>
</dbReference>
<keyword evidence="12" id="KW-0418">Kinase</keyword>
<evidence type="ECO:0000256" key="11">
    <source>
        <dbReference type="ARBA" id="ARBA00022741"/>
    </source>
</evidence>
<sequence>MVRRRRWAPQGGIALNGPDHPLPDLSVLLAAIEASSEAILITSAELDHPGPYIEYANPAFTRMTGYEPGEVLQRTPRMLQGPRTERGVLDRMRATLVRGETYQGEALNYRKDGTTYMVEWLIAPVRDAGGRITRWISAQRDITERRASEDRQDLLVRELHHRVRNTLATVQAVLNASLRSSVSMAEFSRSFGGRLDSLAKTHAMITEDRTQVVSFEDLLRAELHDMPGHARIALQGPPALLPSELAVPVGMALHELTANALRHGALGHADGRLEVRWSLEGEGADRTLRWTWNEHDGPPIPLPTREGFGIGLLKQLLSYQAHGTVDVAFDPDGLRVTVAMPLSDVA</sequence>
<dbReference type="SUPFAM" id="SSF55785">
    <property type="entry name" value="PYP-like sensor domain (PAS domain)"/>
    <property type="match status" value="1"/>
</dbReference>
<dbReference type="InterPro" id="IPR000014">
    <property type="entry name" value="PAS"/>
</dbReference>
<dbReference type="GO" id="GO:0005524">
    <property type="term" value="F:ATP binding"/>
    <property type="evidence" value="ECO:0007669"/>
    <property type="project" value="UniProtKB-KW"/>
</dbReference>
<dbReference type="Pfam" id="PF13426">
    <property type="entry name" value="PAS_9"/>
    <property type="match status" value="1"/>
</dbReference>
<dbReference type="GO" id="GO:0009881">
    <property type="term" value="F:photoreceptor activity"/>
    <property type="evidence" value="ECO:0007669"/>
    <property type="project" value="UniProtKB-KW"/>
</dbReference>
<dbReference type="EMBL" id="QYBC01000015">
    <property type="protein sequence ID" value="RYB03281.1"/>
    <property type="molecule type" value="Genomic_DNA"/>
</dbReference>
<dbReference type="Gene3D" id="3.30.450.20">
    <property type="entry name" value="PAS domain"/>
    <property type="match status" value="1"/>
</dbReference>
<evidence type="ECO:0000256" key="2">
    <source>
        <dbReference type="ARBA" id="ARBA00012438"/>
    </source>
</evidence>
<keyword evidence="13" id="KW-0067">ATP-binding</keyword>
<keyword evidence="9" id="KW-0808">Transferase</keyword>
<keyword evidence="10" id="KW-0677">Repeat</keyword>
<gene>
    <name evidence="19" type="ORF">D3272_17830</name>
</gene>
<keyword evidence="7" id="KW-0285">Flavoprotein</keyword>
<dbReference type="InterPro" id="IPR036890">
    <property type="entry name" value="HATPase_C_sf"/>
</dbReference>
<evidence type="ECO:0000256" key="3">
    <source>
        <dbReference type="ARBA" id="ARBA00021740"/>
    </source>
</evidence>
<keyword evidence="15" id="KW-0843">Virulence</keyword>
<dbReference type="InterPro" id="IPR000700">
    <property type="entry name" value="PAS-assoc_C"/>
</dbReference>
<evidence type="ECO:0000259" key="18">
    <source>
        <dbReference type="PROSITE" id="PS50113"/>
    </source>
</evidence>
<evidence type="ECO:0000256" key="9">
    <source>
        <dbReference type="ARBA" id="ARBA00022679"/>
    </source>
</evidence>
<organism evidence="19 20">
    <name type="scientific">Lichenibacterium ramalinae</name>
    <dbReference type="NCBI Taxonomy" id="2316527"/>
    <lineage>
        <taxon>Bacteria</taxon>
        <taxon>Pseudomonadati</taxon>
        <taxon>Pseudomonadota</taxon>
        <taxon>Alphaproteobacteria</taxon>
        <taxon>Hyphomicrobiales</taxon>
        <taxon>Lichenihabitantaceae</taxon>
        <taxon>Lichenibacterium</taxon>
    </lineage>
</organism>
<dbReference type="InterPro" id="IPR035965">
    <property type="entry name" value="PAS-like_dom_sf"/>
</dbReference>
<dbReference type="GO" id="GO:0004673">
    <property type="term" value="F:protein histidine kinase activity"/>
    <property type="evidence" value="ECO:0007669"/>
    <property type="project" value="UniProtKB-EC"/>
</dbReference>
<evidence type="ECO:0000256" key="15">
    <source>
        <dbReference type="ARBA" id="ARBA00023026"/>
    </source>
</evidence>
<reference evidence="19 20" key="1">
    <citation type="submission" date="2018-09" db="EMBL/GenBank/DDBJ databases">
        <authorList>
            <person name="Grouzdev D.S."/>
            <person name="Krutkina M.S."/>
        </authorList>
    </citation>
    <scope>NUCLEOTIDE SEQUENCE [LARGE SCALE GENOMIC DNA]</scope>
    <source>
        <strain evidence="19 20">RmlP001</strain>
    </source>
</reference>
<dbReference type="AlphaFoldDB" id="A0A4Q2RAF5"/>
<dbReference type="NCBIfam" id="TIGR00229">
    <property type="entry name" value="sensory_box"/>
    <property type="match status" value="1"/>
</dbReference>
<proteinExistence type="predicted"/>
<dbReference type="Gene3D" id="3.30.565.10">
    <property type="entry name" value="Histidine kinase-like ATPase, C-terminal domain"/>
    <property type="match status" value="1"/>
</dbReference>
<dbReference type="EC" id="2.7.13.3" evidence="2"/>
<evidence type="ECO:0000313" key="19">
    <source>
        <dbReference type="EMBL" id="RYB03281.1"/>
    </source>
</evidence>
<keyword evidence="5" id="KW-0597">Phosphoprotein</keyword>
<dbReference type="InterPro" id="IPR011102">
    <property type="entry name" value="Sig_transdc_His_kinase_HWE"/>
</dbReference>
<keyword evidence="8" id="KW-0288">FMN</keyword>
<dbReference type="PROSITE" id="PS50112">
    <property type="entry name" value="PAS"/>
    <property type="match status" value="1"/>
</dbReference>
<keyword evidence="16" id="KW-0675">Receptor</keyword>
<reference evidence="19 20" key="2">
    <citation type="submission" date="2019-02" db="EMBL/GenBank/DDBJ databases">
        <title>'Lichenibacterium ramalinii' gen. nov. sp. nov., 'Lichenibacterium minor' gen. nov. sp. nov.</title>
        <authorList>
            <person name="Pankratov T."/>
        </authorList>
    </citation>
    <scope>NUCLEOTIDE SEQUENCE [LARGE SCALE GENOMIC DNA]</scope>
    <source>
        <strain evidence="19 20">RmlP001</strain>
    </source>
</reference>
<evidence type="ECO:0000313" key="20">
    <source>
        <dbReference type="Proteomes" id="UP000289411"/>
    </source>
</evidence>
<evidence type="ECO:0000256" key="12">
    <source>
        <dbReference type="ARBA" id="ARBA00022777"/>
    </source>
</evidence>
<evidence type="ECO:0000256" key="8">
    <source>
        <dbReference type="ARBA" id="ARBA00022643"/>
    </source>
</evidence>
<dbReference type="SMART" id="SM00911">
    <property type="entry name" value="HWE_HK"/>
    <property type="match status" value="1"/>
</dbReference>
<accession>A0A4Q2RAF5</accession>
<feature type="domain" description="PAS" evidence="17">
    <location>
        <begin position="24"/>
        <end position="99"/>
    </location>
</feature>
<evidence type="ECO:0000256" key="13">
    <source>
        <dbReference type="ARBA" id="ARBA00022840"/>
    </source>
</evidence>
<dbReference type="InterPro" id="IPR001610">
    <property type="entry name" value="PAC"/>
</dbReference>
<dbReference type="PROSITE" id="PS50113">
    <property type="entry name" value="PAC"/>
    <property type="match status" value="1"/>
</dbReference>
<protein>
    <recommendedName>
        <fullName evidence="3">Blue-light-activated histidine kinase</fullName>
        <ecNumber evidence="2">2.7.13.3</ecNumber>
    </recommendedName>
</protein>
<comment type="catalytic activity">
    <reaction evidence="1">
        <text>ATP + protein L-histidine = ADP + protein N-phospho-L-histidine.</text>
        <dbReference type="EC" id="2.7.13.3"/>
    </reaction>
</comment>
<keyword evidence="11" id="KW-0547">Nucleotide-binding</keyword>
<evidence type="ECO:0000256" key="6">
    <source>
        <dbReference type="ARBA" id="ARBA00022606"/>
    </source>
</evidence>
<keyword evidence="20" id="KW-1185">Reference proteome</keyword>
<evidence type="ECO:0000256" key="7">
    <source>
        <dbReference type="ARBA" id="ARBA00022630"/>
    </source>
</evidence>
<evidence type="ECO:0000256" key="10">
    <source>
        <dbReference type="ARBA" id="ARBA00022737"/>
    </source>
</evidence>
<evidence type="ECO:0000256" key="1">
    <source>
        <dbReference type="ARBA" id="ARBA00000085"/>
    </source>
</evidence>
<evidence type="ECO:0000259" key="17">
    <source>
        <dbReference type="PROSITE" id="PS50112"/>
    </source>
</evidence>
<comment type="caution">
    <text evidence="19">The sequence shown here is derived from an EMBL/GenBank/DDBJ whole genome shotgun (WGS) entry which is preliminary data.</text>
</comment>
<feature type="domain" description="PAC" evidence="18">
    <location>
        <begin position="102"/>
        <end position="154"/>
    </location>
</feature>
<dbReference type="Pfam" id="PF07536">
    <property type="entry name" value="HWE_HK"/>
    <property type="match status" value="1"/>
</dbReference>
<dbReference type="PANTHER" id="PTHR41523:SF8">
    <property type="entry name" value="ETHYLENE RESPONSE SENSOR PROTEIN"/>
    <property type="match status" value="1"/>
</dbReference>
<dbReference type="SUPFAM" id="SSF55874">
    <property type="entry name" value="ATPase domain of HSP90 chaperone/DNA topoisomerase II/histidine kinase"/>
    <property type="match status" value="1"/>
</dbReference>
<keyword evidence="6" id="KW-0716">Sensory transduction</keyword>
<dbReference type="SMART" id="SM00086">
    <property type="entry name" value="PAC"/>
    <property type="match status" value="1"/>
</dbReference>
<keyword evidence="4" id="KW-0600">Photoreceptor protein</keyword>
<keyword evidence="14" id="KW-0157">Chromophore</keyword>
<dbReference type="OrthoDB" id="7991996at2"/>